<evidence type="ECO:0000256" key="3">
    <source>
        <dbReference type="ARBA" id="ARBA00022833"/>
    </source>
</evidence>
<evidence type="ECO:0000259" key="6">
    <source>
        <dbReference type="Pfam" id="PF00107"/>
    </source>
</evidence>
<comment type="caution">
    <text evidence="8">The sequence shown here is derived from an EMBL/GenBank/DDBJ whole genome shotgun (WGS) entry which is preliminary data.</text>
</comment>
<evidence type="ECO:0000256" key="1">
    <source>
        <dbReference type="ARBA" id="ARBA00001947"/>
    </source>
</evidence>
<protein>
    <submittedName>
        <fullName evidence="8">Zinc-dependent alcohol dehydrogenase family protein</fullName>
    </submittedName>
</protein>
<gene>
    <name evidence="8" type="ORF">RM423_16085</name>
</gene>
<dbReference type="PROSITE" id="PS00059">
    <property type="entry name" value="ADH_ZINC"/>
    <property type="match status" value="1"/>
</dbReference>
<dbReference type="SUPFAM" id="SSF51735">
    <property type="entry name" value="NAD(P)-binding Rossmann-fold domains"/>
    <property type="match status" value="1"/>
</dbReference>
<dbReference type="RefSeq" id="WP_311424062.1">
    <property type="nucleotide sequence ID" value="NZ_JAVREH010000024.1"/>
</dbReference>
<keyword evidence="4" id="KW-0560">Oxidoreductase</keyword>
<dbReference type="InterPro" id="IPR013149">
    <property type="entry name" value="ADH-like_C"/>
</dbReference>
<dbReference type="EMBL" id="JAVREH010000024">
    <property type="protein sequence ID" value="MDT0262915.1"/>
    <property type="molecule type" value="Genomic_DNA"/>
</dbReference>
<organism evidence="8 9">
    <name type="scientific">Jatrophihabitans lederbergiae</name>
    <dbReference type="NCBI Taxonomy" id="3075547"/>
    <lineage>
        <taxon>Bacteria</taxon>
        <taxon>Bacillati</taxon>
        <taxon>Actinomycetota</taxon>
        <taxon>Actinomycetes</taxon>
        <taxon>Jatrophihabitantales</taxon>
        <taxon>Jatrophihabitantaceae</taxon>
        <taxon>Jatrophihabitans</taxon>
    </lineage>
</organism>
<feature type="domain" description="Alcohol dehydrogenase-like C-terminal" evidence="6">
    <location>
        <begin position="183"/>
        <end position="307"/>
    </location>
</feature>
<evidence type="ECO:0000256" key="5">
    <source>
        <dbReference type="RuleBase" id="RU361277"/>
    </source>
</evidence>
<comment type="cofactor">
    <cofactor evidence="1 5">
        <name>Zn(2+)</name>
        <dbReference type="ChEBI" id="CHEBI:29105"/>
    </cofactor>
</comment>
<feature type="domain" description="Alcohol dehydrogenase-like N-terminal" evidence="7">
    <location>
        <begin position="25"/>
        <end position="133"/>
    </location>
</feature>
<sequence length="349" mass="35968">MKATVIHAPGDIRIENVPDPAIQRPTDALVRVTASCICGSDLWPYRGVTPTTEPHRIGHEFVGVVEEVGSSVSDLRVGQFVIAPFVVSDNTCANCRHGVQTSCLHGGSWGGEDADGLAVDGGQGEWVRVPQADGTLVAVDDEPAAELVPGLLALSDVMGTGHHAALGAGVGPGSSVVVVGDGAVGLCAVIAARRLGAERIVLMSRNESRQKLGRTFGADTIVTERGDEGIARVLDLFDGIGADAVLECVGTDEAMKQAVASARPGGRVGYVGVPVSGSSLPVQELFGRNVGLVGGVAPVRAYIPDLLDDVLSGAIDPGAVFDRTMPLADVADGYRAMDDRSAIKVLLQP</sequence>
<keyword evidence="3 5" id="KW-0862">Zinc</keyword>
<comment type="similarity">
    <text evidence="5">Belongs to the zinc-containing alcohol dehydrogenase family.</text>
</comment>
<dbReference type="InterPro" id="IPR011032">
    <property type="entry name" value="GroES-like_sf"/>
</dbReference>
<dbReference type="Pfam" id="PF00107">
    <property type="entry name" value="ADH_zinc_N"/>
    <property type="match status" value="1"/>
</dbReference>
<evidence type="ECO:0000256" key="4">
    <source>
        <dbReference type="ARBA" id="ARBA00023002"/>
    </source>
</evidence>
<accession>A0ABU2JD63</accession>
<evidence type="ECO:0000313" key="8">
    <source>
        <dbReference type="EMBL" id="MDT0262915.1"/>
    </source>
</evidence>
<name>A0ABU2JD63_9ACTN</name>
<keyword evidence="9" id="KW-1185">Reference proteome</keyword>
<dbReference type="InterPro" id="IPR013154">
    <property type="entry name" value="ADH-like_N"/>
</dbReference>
<dbReference type="Proteomes" id="UP001183176">
    <property type="component" value="Unassembled WGS sequence"/>
</dbReference>
<dbReference type="PANTHER" id="PTHR42813">
    <property type="entry name" value="ZINC-TYPE ALCOHOL DEHYDROGENASE-LIKE"/>
    <property type="match status" value="1"/>
</dbReference>
<keyword evidence="2 5" id="KW-0479">Metal-binding</keyword>
<dbReference type="InterPro" id="IPR002328">
    <property type="entry name" value="ADH_Zn_CS"/>
</dbReference>
<dbReference type="Gene3D" id="3.90.180.10">
    <property type="entry name" value="Medium-chain alcohol dehydrogenases, catalytic domain"/>
    <property type="match status" value="1"/>
</dbReference>
<dbReference type="CDD" id="cd08287">
    <property type="entry name" value="FDH_like_ADH3"/>
    <property type="match status" value="1"/>
</dbReference>
<reference evidence="9" key="1">
    <citation type="submission" date="2023-07" db="EMBL/GenBank/DDBJ databases">
        <title>30 novel species of actinomycetes from the DSMZ collection.</title>
        <authorList>
            <person name="Nouioui I."/>
        </authorList>
    </citation>
    <scope>NUCLEOTIDE SEQUENCE [LARGE SCALE GENOMIC DNA]</scope>
    <source>
        <strain evidence="9">DSM 44399</strain>
    </source>
</reference>
<dbReference type="PANTHER" id="PTHR42813:SF2">
    <property type="entry name" value="DEHYDROGENASE, ZINC-CONTAINING, PUTATIVE (AFU_ORTHOLOGUE AFUA_2G02810)-RELATED"/>
    <property type="match status" value="1"/>
</dbReference>
<dbReference type="Pfam" id="PF08240">
    <property type="entry name" value="ADH_N"/>
    <property type="match status" value="1"/>
</dbReference>
<dbReference type="Gene3D" id="3.40.50.720">
    <property type="entry name" value="NAD(P)-binding Rossmann-like Domain"/>
    <property type="match status" value="1"/>
</dbReference>
<evidence type="ECO:0000256" key="2">
    <source>
        <dbReference type="ARBA" id="ARBA00022723"/>
    </source>
</evidence>
<evidence type="ECO:0000313" key="9">
    <source>
        <dbReference type="Proteomes" id="UP001183176"/>
    </source>
</evidence>
<dbReference type="SUPFAM" id="SSF50129">
    <property type="entry name" value="GroES-like"/>
    <property type="match status" value="1"/>
</dbReference>
<proteinExistence type="inferred from homology"/>
<evidence type="ECO:0000259" key="7">
    <source>
        <dbReference type="Pfam" id="PF08240"/>
    </source>
</evidence>
<dbReference type="InterPro" id="IPR036291">
    <property type="entry name" value="NAD(P)-bd_dom_sf"/>
</dbReference>